<dbReference type="Proteomes" id="UP000630149">
    <property type="component" value="Unassembled WGS sequence"/>
</dbReference>
<dbReference type="EMBL" id="BMOB01000005">
    <property type="protein sequence ID" value="GGI86282.1"/>
    <property type="molecule type" value="Genomic_DNA"/>
</dbReference>
<evidence type="ECO:0000313" key="2">
    <source>
        <dbReference type="EMBL" id="GGI86282.1"/>
    </source>
</evidence>
<reference evidence="2" key="1">
    <citation type="journal article" date="2014" name="Int. J. Syst. Evol. Microbiol.">
        <title>Complete genome sequence of Corynebacterium casei LMG S-19264T (=DSM 44701T), isolated from a smear-ripened cheese.</title>
        <authorList>
            <consortium name="US DOE Joint Genome Institute (JGI-PGF)"/>
            <person name="Walter F."/>
            <person name="Albersmeier A."/>
            <person name="Kalinowski J."/>
            <person name="Ruckert C."/>
        </authorList>
    </citation>
    <scope>NUCLEOTIDE SEQUENCE</scope>
    <source>
        <strain evidence="2">JCM 13919</strain>
    </source>
</reference>
<accession>A0A917JX47</accession>
<dbReference type="RefSeq" id="WP_207384512.1">
    <property type="nucleotide sequence ID" value="NZ_BMOB01000005.1"/>
</dbReference>
<dbReference type="InterPro" id="IPR019201">
    <property type="entry name" value="DUF2065"/>
</dbReference>
<dbReference type="AlphaFoldDB" id="A0A917JX47"/>
<reference evidence="2" key="2">
    <citation type="submission" date="2020-09" db="EMBL/GenBank/DDBJ databases">
        <authorList>
            <person name="Sun Q."/>
            <person name="Ohkuma M."/>
        </authorList>
    </citation>
    <scope>NUCLEOTIDE SEQUENCE</scope>
    <source>
        <strain evidence="2">JCM 13919</strain>
    </source>
</reference>
<comment type="caution">
    <text evidence="2">The sequence shown here is derived from an EMBL/GenBank/DDBJ whole genome shotgun (WGS) entry which is preliminary data.</text>
</comment>
<dbReference type="PANTHER" id="PTHR38602">
    <property type="entry name" value="INNER MEMBRANE PROTEIN-RELATED"/>
    <property type="match status" value="1"/>
</dbReference>
<dbReference type="PANTHER" id="PTHR38602:SF1">
    <property type="entry name" value="INNER MEMBRANE PROTEIN"/>
    <property type="match status" value="1"/>
</dbReference>
<evidence type="ECO:0008006" key="4">
    <source>
        <dbReference type="Google" id="ProtNLM"/>
    </source>
</evidence>
<keyword evidence="1" id="KW-1133">Transmembrane helix</keyword>
<protein>
    <recommendedName>
        <fullName evidence="4">DUF2065 domain-containing protein</fullName>
    </recommendedName>
</protein>
<sequence>MLTNFLSALALVLVFEGIMPFASPSTWKKLLIKVLTKDDRMLRISGFFSMMVGVILLTIIHQLAE</sequence>
<name>A0A917JX47_9GAMM</name>
<keyword evidence="1" id="KW-0812">Transmembrane</keyword>
<feature type="transmembrane region" description="Helical" evidence="1">
    <location>
        <begin position="44"/>
        <end position="64"/>
    </location>
</feature>
<gene>
    <name evidence="2" type="ORF">GCM10007966_13610</name>
</gene>
<evidence type="ECO:0000313" key="3">
    <source>
        <dbReference type="Proteomes" id="UP000630149"/>
    </source>
</evidence>
<dbReference type="Pfam" id="PF09838">
    <property type="entry name" value="DUF2065"/>
    <property type="match status" value="1"/>
</dbReference>
<organism evidence="2 3">
    <name type="scientific">Legionella impletisoli</name>
    <dbReference type="NCBI Taxonomy" id="343510"/>
    <lineage>
        <taxon>Bacteria</taxon>
        <taxon>Pseudomonadati</taxon>
        <taxon>Pseudomonadota</taxon>
        <taxon>Gammaproteobacteria</taxon>
        <taxon>Legionellales</taxon>
        <taxon>Legionellaceae</taxon>
        <taxon>Legionella</taxon>
    </lineage>
</organism>
<evidence type="ECO:0000256" key="1">
    <source>
        <dbReference type="SAM" id="Phobius"/>
    </source>
</evidence>
<keyword evidence="3" id="KW-1185">Reference proteome</keyword>
<keyword evidence="1" id="KW-0472">Membrane</keyword>
<proteinExistence type="predicted"/>